<dbReference type="InterPro" id="IPR036641">
    <property type="entry name" value="HPT_dom_sf"/>
</dbReference>
<gene>
    <name evidence="4" type="ORF">EDF85_5053</name>
</gene>
<evidence type="ECO:0000256" key="1">
    <source>
        <dbReference type="ARBA" id="ARBA00023012"/>
    </source>
</evidence>
<dbReference type="InterPro" id="IPR008207">
    <property type="entry name" value="Sig_transdc_His_kin_Hpt_dom"/>
</dbReference>
<dbReference type="EMBL" id="RJUR01000019">
    <property type="protein sequence ID" value="ROQ42955.1"/>
    <property type="molecule type" value="Genomic_DNA"/>
</dbReference>
<dbReference type="SUPFAM" id="SSF47226">
    <property type="entry name" value="Histidine-containing phosphotransfer domain, HPT domain"/>
    <property type="match status" value="1"/>
</dbReference>
<organism evidence="4 5">
    <name type="scientific">Pseudomonas putida</name>
    <name type="common">Arthrobacter siderocapsulatus</name>
    <dbReference type="NCBI Taxonomy" id="303"/>
    <lineage>
        <taxon>Bacteria</taxon>
        <taxon>Pseudomonadati</taxon>
        <taxon>Pseudomonadota</taxon>
        <taxon>Gammaproteobacteria</taxon>
        <taxon>Pseudomonadales</taxon>
        <taxon>Pseudomonadaceae</taxon>
        <taxon>Pseudomonas</taxon>
    </lineage>
</organism>
<protein>
    <submittedName>
        <fullName evidence="4">Hpt domain-containing protein</fullName>
    </submittedName>
</protein>
<dbReference type="PROSITE" id="PS50894">
    <property type="entry name" value="HPT"/>
    <property type="match status" value="1"/>
</dbReference>
<feature type="domain" description="HPt" evidence="3">
    <location>
        <begin position="11"/>
        <end position="108"/>
    </location>
</feature>
<evidence type="ECO:0000313" key="4">
    <source>
        <dbReference type="EMBL" id="ROQ42955.1"/>
    </source>
</evidence>
<dbReference type="Pfam" id="PF01627">
    <property type="entry name" value="Hpt"/>
    <property type="match status" value="1"/>
</dbReference>
<dbReference type="Proteomes" id="UP000269115">
    <property type="component" value="Unassembled WGS sequence"/>
</dbReference>
<sequence>MSDQRIDNKVVGELREVMGSQYAELLETFLADCEKRMVQLRDARSPRQLSEAAHSFKGSCSNMGATDLAELCRQLEVRVMEQPAHGIEDLISQIRCEYLEVRPFYVAELERVSPQAVRHPV</sequence>
<evidence type="ECO:0000256" key="2">
    <source>
        <dbReference type="PROSITE-ProRule" id="PRU00110"/>
    </source>
</evidence>
<feature type="modified residue" description="Phosphohistidine" evidence="2">
    <location>
        <position position="54"/>
    </location>
</feature>
<keyword evidence="1" id="KW-0902">Two-component regulatory system</keyword>
<evidence type="ECO:0000259" key="3">
    <source>
        <dbReference type="PROSITE" id="PS50894"/>
    </source>
</evidence>
<dbReference type="RefSeq" id="WP_078480280.1">
    <property type="nucleotide sequence ID" value="NZ_RJUR01000019.1"/>
</dbReference>
<keyword evidence="2" id="KW-0597">Phosphoprotein</keyword>
<dbReference type="Gene3D" id="1.20.120.160">
    <property type="entry name" value="HPT domain"/>
    <property type="match status" value="1"/>
</dbReference>
<dbReference type="AlphaFoldDB" id="A0A9X8HGL5"/>
<dbReference type="CDD" id="cd00088">
    <property type="entry name" value="HPT"/>
    <property type="match status" value="1"/>
</dbReference>
<name>A0A9X8HGL5_PSEPU</name>
<dbReference type="GeneID" id="87480270"/>
<reference evidence="4 5" key="1">
    <citation type="submission" date="2018-11" db="EMBL/GenBank/DDBJ databases">
        <title>Genomic analyses of the natural microbiome of Caenorhabditis elegans.</title>
        <authorList>
            <person name="Samuel B."/>
        </authorList>
    </citation>
    <scope>NUCLEOTIDE SEQUENCE [LARGE SCALE GENOMIC DNA]</scope>
    <source>
        <strain evidence="4 5">BIGb0473</strain>
    </source>
</reference>
<evidence type="ECO:0000313" key="5">
    <source>
        <dbReference type="Proteomes" id="UP000269115"/>
    </source>
</evidence>
<comment type="caution">
    <text evidence="4">The sequence shown here is derived from an EMBL/GenBank/DDBJ whole genome shotgun (WGS) entry which is preliminary data.</text>
</comment>
<accession>A0A9X8HGL5</accession>
<proteinExistence type="predicted"/>
<dbReference type="GO" id="GO:0000160">
    <property type="term" value="P:phosphorelay signal transduction system"/>
    <property type="evidence" value="ECO:0007669"/>
    <property type="project" value="UniProtKB-KW"/>
</dbReference>
<dbReference type="GO" id="GO:0004672">
    <property type="term" value="F:protein kinase activity"/>
    <property type="evidence" value="ECO:0007669"/>
    <property type="project" value="UniProtKB-ARBA"/>
</dbReference>